<keyword evidence="10" id="KW-1185">Reference proteome</keyword>
<comment type="catalytic activity">
    <reaction evidence="7">
        <text>L-aspartate + L-glutamine + ATP + H2O = L-asparagine + L-glutamate + AMP + diphosphate + H(+)</text>
        <dbReference type="Rhea" id="RHEA:12228"/>
        <dbReference type="ChEBI" id="CHEBI:15377"/>
        <dbReference type="ChEBI" id="CHEBI:15378"/>
        <dbReference type="ChEBI" id="CHEBI:29985"/>
        <dbReference type="ChEBI" id="CHEBI:29991"/>
        <dbReference type="ChEBI" id="CHEBI:30616"/>
        <dbReference type="ChEBI" id="CHEBI:33019"/>
        <dbReference type="ChEBI" id="CHEBI:58048"/>
        <dbReference type="ChEBI" id="CHEBI:58359"/>
        <dbReference type="ChEBI" id="CHEBI:456215"/>
        <dbReference type="EC" id="6.3.5.4"/>
    </reaction>
</comment>
<dbReference type="InterPro" id="IPR033738">
    <property type="entry name" value="AsnB_N"/>
</dbReference>
<dbReference type="Gene3D" id="3.40.50.620">
    <property type="entry name" value="HUPs"/>
    <property type="match status" value="1"/>
</dbReference>
<dbReference type="InterPro" id="IPR017932">
    <property type="entry name" value="GATase_2_dom"/>
</dbReference>
<keyword evidence="5" id="KW-0067">ATP-binding</keyword>
<reference evidence="9" key="1">
    <citation type="submission" date="2021-12" db="EMBL/GenBank/DDBJ databases">
        <title>Discovery of the Pendulisporaceae a myxobacterial family with distinct sporulation behavior and unique specialized metabolism.</title>
        <authorList>
            <person name="Garcia R."/>
            <person name="Popoff A."/>
            <person name="Bader C.D."/>
            <person name="Loehr J."/>
            <person name="Walesch S."/>
            <person name="Walt C."/>
            <person name="Boldt J."/>
            <person name="Bunk B."/>
            <person name="Haeckl F.J.F.P.J."/>
            <person name="Gunesch A.P."/>
            <person name="Birkelbach J."/>
            <person name="Nuebel U."/>
            <person name="Pietschmann T."/>
            <person name="Bach T."/>
            <person name="Mueller R."/>
        </authorList>
    </citation>
    <scope>NUCLEOTIDE SEQUENCE</scope>
    <source>
        <strain evidence="9">MSr11367</strain>
    </source>
</reference>
<evidence type="ECO:0000256" key="6">
    <source>
        <dbReference type="ARBA" id="ARBA00022962"/>
    </source>
</evidence>
<dbReference type="Gene3D" id="3.60.20.10">
    <property type="entry name" value="Glutamine Phosphoribosylpyrophosphate, subunit 1, domain 1"/>
    <property type="match status" value="1"/>
</dbReference>
<dbReference type="RefSeq" id="WP_394833081.1">
    <property type="nucleotide sequence ID" value="NZ_CP089929.1"/>
</dbReference>
<dbReference type="CDD" id="cd01991">
    <property type="entry name" value="Asn_synthase_B_C"/>
    <property type="match status" value="1"/>
</dbReference>
<dbReference type="Proteomes" id="UP001374803">
    <property type="component" value="Chromosome"/>
</dbReference>
<dbReference type="InterPro" id="IPR014729">
    <property type="entry name" value="Rossmann-like_a/b/a_fold"/>
</dbReference>
<dbReference type="InterPro" id="IPR029055">
    <property type="entry name" value="Ntn_hydrolases_N"/>
</dbReference>
<dbReference type="Pfam" id="PF13537">
    <property type="entry name" value="GATase_7"/>
    <property type="match status" value="1"/>
</dbReference>
<evidence type="ECO:0000256" key="1">
    <source>
        <dbReference type="ARBA" id="ARBA00005187"/>
    </source>
</evidence>
<dbReference type="InterPro" id="IPR051786">
    <property type="entry name" value="ASN_synthetase/amidase"/>
</dbReference>
<protein>
    <recommendedName>
        <fullName evidence="3">asparagine synthase (glutamine-hydrolyzing)</fullName>
        <ecNumber evidence="3">6.3.5.4</ecNumber>
    </recommendedName>
</protein>
<dbReference type="SUPFAM" id="SSF52402">
    <property type="entry name" value="Adenine nucleotide alpha hydrolases-like"/>
    <property type="match status" value="1"/>
</dbReference>
<dbReference type="CDD" id="cd00712">
    <property type="entry name" value="AsnB"/>
    <property type="match status" value="1"/>
</dbReference>
<proteinExistence type="inferred from homology"/>
<gene>
    <name evidence="9" type="primary">asnB</name>
    <name evidence="9" type="ORF">LVJ94_41935</name>
</gene>
<dbReference type="PANTHER" id="PTHR43284">
    <property type="entry name" value="ASPARAGINE SYNTHETASE (GLUTAMINE-HYDROLYZING)"/>
    <property type="match status" value="1"/>
</dbReference>
<evidence type="ECO:0000259" key="8">
    <source>
        <dbReference type="PROSITE" id="PS51278"/>
    </source>
</evidence>
<evidence type="ECO:0000313" key="10">
    <source>
        <dbReference type="Proteomes" id="UP001374803"/>
    </source>
</evidence>
<dbReference type="PIRSF" id="PIRSF001589">
    <property type="entry name" value="Asn_synthetase_glu-h"/>
    <property type="match status" value="1"/>
</dbReference>
<dbReference type="Pfam" id="PF00733">
    <property type="entry name" value="Asn_synthase"/>
    <property type="match status" value="1"/>
</dbReference>
<dbReference type="GO" id="GO:0004066">
    <property type="term" value="F:asparagine synthase (glutamine-hydrolyzing) activity"/>
    <property type="evidence" value="ECO:0007669"/>
    <property type="project" value="UniProtKB-EC"/>
</dbReference>
<dbReference type="SUPFAM" id="SSF56235">
    <property type="entry name" value="N-terminal nucleophile aminohydrolases (Ntn hydrolases)"/>
    <property type="match status" value="1"/>
</dbReference>
<dbReference type="PROSITE" id="PS51278">
    <property type="entry name" value="GATASE_TYPE_2"/>
    <property type="match status" value="1"/>
</dbReference>
<evidence type="ECO:0000256" key="5">
    <source>
        <dbReference type="ARBA" id="ARBA00022840"/>
    </source>
</evidence>
<keyword evidence="6" id="KW-0315">Glutamine amidotransferase</keyword>
<dbReference type="NCBIfam" id="TIGR01536">
    <property type="entry name" value="asn_synth_AEB"/>
    <property type="match status" value="1"/>
</dbReference>
<feature type="domain" description="Glutamine amidotransferase type-2" evidence="8">
    <location>
        <begin position="2"/>
        <end position="215"/>
    </location>
</feature>
<name>A0ABZ2KY79_9BACT</name>
<evidence type="ECO:0000256" key="2">
    <source>
        <dbReference type="ARBA" id="ARBA00005752"/>
    </source>
</evidence>
<comment type="pathway">
    <text evidence="1">Amino-acid biosynthesis; L-asparagine biosynthesis; L-asparagine from L-aspartate (L-Gln route): step 1/1.</text>
</comment>
<evidence type="ECO:0000256" key="7">
    <source>
        <dbReference type="ARBA" id="ARBA00048741"/>
    </source>
</evidence>
<keyword evidence="9" id="KW-0436">Ligase</keyword>
<dbReference type="EMBL" id="CP089983">
    <property type="protein sequence ID" value="WXB03452.1"/>
    <property type="molecule type" value="Genomic_DNA"/>
</dbReference>
<dbReference type="InterPro" id="IPR006426">
    <property type="entry name" value="Asn_synth_AEB"/>
</dbReference>
<dbReference type="EC" id="6.3.5.4" evidence="3"/>
<sequence length="609" mass="67977">MCGIAGYLDYTGLPNDMGTLDRMIETMFRRGPDAGGHWADDFVRLGHRRLAIVDIEGGRQPMSLQRGDAPALVLTYSGELYNYRELRTELRDLGHRFDTESDTEVVLAAWAAWGAECVQRFNGMYAFAIWNASQRQLWLVRDRLGIKPLYYKMTPNGIIFGSEPKAILAHDAASPRVDSEGLVQLMLPLLKLPGRTPYAGIREVLPGHIISRTSERTREYAYWSPATTRTNRDTWGRVVGTVRELLADTVRRQMIADVPLCTLLSGGLDSTAITALARNALHDKPVRSFSVDFVADPSLARSTEDAPYVIEAVRHLKTEHANIVLHGSQLASPEARTACVEARDLPLGIGDLDISLYLLCKAIKQHSTVALSGESADEVFAGYRWFHHPDAVAADTFPWMSDSPAHGRLHQRIVKLFRKDLVARLGVGDYVAAEYEAAIAEVPRQGAEDAVERRMREVCHLALTRFLPTLLDRKDRLSMAVGLEVRVPFCDHRLVDYVYGLPWAMKYADSREKSVLRAAMGDIVPESILMRPKSPYPTTPDPAYSEAIRKQLCDRLLDSNGPLFDLFDEDELRIAATASEPGSLIGNVASEVILNFAHWLEIYQPTLPL</sequence>
<dbReference type="InterPro" id="IPR001962">
    <property type="entry name" value="Asn_synthase"/>
</dbReference>
<accession>A0ABZ2KY79</accession>
<evidence type="ECO:0000313" key="9">
    <source>
        <dbReference type="EMBL" id="WXB03452.1"/>
    </source>
</evidence>
<dbReference type="PANTHER" id="PTHR43284:SF1">
    <property type="entry name" value="ASPARAGINE SYNTHETASE"/>
    <property type="match status" value="1"/>
</dbReference>
<evidence type="ECO:0000256" key="3">
    <source>
        <dbReference type="ARBA" id="ARBA00012737"/>
    </source>
</evidence>
<organism evidence="9 10">
    <name type="scientific">Pendulispora rubella</name>
    <dbReference type="NCBI Taxonomy" id="2741070"/>
    <lineage>
        <taxon>Bacteria</taxon>
        <taxon>Pseudomonadati</taxon>
        <taxon>Myxococcota</taxon>
        <taxon>Myxococcia</taxon>
        <taxon>Myxococcales</taxon>
        <taxon>Sorangiineae</taxon>
        <taxon>Pendulisporaceae</taxon>
        <taxon>Pendulispora</taxon>
    </lineage>
</organism>
<evidence type="ECO:0000256" key="4">
    <source>
        <dbReference type="ARBA" id="ARBA00022741"/>
    </source>
</evidence>
<comment type="similarity">
    <text evidence="2">Belongs to the asparagine synthetase family.</text>
</comment>
<keyword evidence="4" id="KW-0547">Nucleotide-binding</keyword>